<dbReference type="InParanoid" id="A0A0C3PBA1"/>
<feature type="compositionally biased region" description="Polar residues" evidence="1">
    <location>
        <begin position="112"/>
        <end position="130"/>
    </location>
</feature>
<reference evidence="3" key="2">
    <citation type="submission" date="2015-01" db="EMBL/GenBank/DDBJ databases">
        <title>Evolutionary Origins and Diversification of the Mycorrhizal Mutualists.</title>
        <authorList>
            <consortium name="DOE Joint Genome Institute"/>
            <consortium name="Mycorrhizal Genomics Consortium"/>
            <person name="Kohler A."/>
            <person name="Kuo A."/>
            <person name="Nagy L.G."/>
            <person name="Floudas D."/>
            <person name="Copeland A."/>
            <person name="Barry K.W."/>
            <person name="Cichocki N."/>
            <person name="Veneault-Fourrey C."/>
            <person name="LaButti K."/>
            <person name="Lindquist E.A."/>
            <person name="Lipzen A."/>
            <person name="Lundell T."/>
            <person name="Morin E."/>
            <person name="Murat C."/>
            <person name="Riley R."/>
            <person name="Ohm R."/>
            <person name="Sun H."/>
            <person name="Tunlid A."/>
            <person name="Henrissat B."/>
            <person name="Grigoriev I.V."/>
            <person name="Hibbett D.S."/>
            <person name="Martin F."/>
        </authorList>
    </citation>
    <scope>NUCLEOTIDE SEQUENCE [LARGE SCALE GENOMIC DNA]</scope>
    <source>
        <strain evidence="3">Marx 270</strain>
    </source>
</reference>
<gene>
    <name evidence="2" type="ORF">M404DRAFT_25406</name>
</gene>
<reference evidence="2 3" key="1">
    <citation type="submission" date="2014-04" db="EMBL/GenBank/DDBJ databases">
        <authorList>
            <consortium name="DOE Joint Genome Institute"/>
            <person name="Kuo A."/>
            <person name="Kohler A."/>
            <person name="Costa M.D."/>
            <person name="Nagy L.G."/>
            <person name="Floudas D."/>
            <person name="Copeland A."/>
            <person name="Barry K.W."/>
            <person name="Cichocki N."/>
            <person name="Veneault-Fourrey C."/>
            <person name="LaButti K."/>
            <person name="Lindquist E.A."/>
            <person name="Lipzen A."/>
            <person name="Lundell T."/>
            <person name="Morin E."/>
            <person name="Murat C."/>
            <person name="Sun H."/>
            <person name="Tunlid A."/>
            <person name="Henrissat B."/>
            <person name="Grigoriev I.V."/>
            <person name="Hibbett D.S."/>
            <person name="Martin F."/>
            <person name="Nordberg H.P."/>
            <person name="Cantor M.N."/>
            <person name="Hua S.X."/>
        </authorList>
    </citation>
    <scope>NUCLEOTIDE SEQUENCE [LARGE SCALE GENOMIC DNA]</scope>
    <source>
        <strain evidence="2 3">Marx 270</strain>
    </source>
</reference>
<dbReference type="OrthoDB" id="2679046at2759"/>
<feature type="compositionally biased region" description="Basic and acidic residues" evidence="1">
    <location>
        <begin position="29"/>
        <end position="40"/>
    </location>
</feature>
<organism evidence="2 3">
    <name type="scientific">Pisolithus tinctorius Marx 270</name>
    <dbReference type="NCBI Taxonomy" id="870435"/>
    <lineage>
        <taxon>Eukaryota</taxon>
        <taxon>Fungi</taxon>
        <taxon>Dikarya</taxon>
        <taxon>Basidiomycota</taxon>
        <taxon>Agaricomycotina</taxon>
        <taxon>Agaricomycetes</taxon>
        <taxon>Agaricomycetidae</taxon>
        <taxon>Boletales</taxon>
        <taxon>Sclerodermatineae</taxon>
        <taxon>Pisolithaceae</taxon>
        <taxon>Pisolithus</taxon>
    </lineage>
</organism>
<evidence type="ECO:0000313" key="3">
    <source>
        <dbReference type="Proteomes" id="UP000054217"/>
    </source>
</evidence>
<sequence>MMRTTRSYARATATKPPDGGGEPPPDENNCQKEKGPPEVQKHKKKKQKEDPTSRIIAQGANQEAGAMWPENEAPMPGEFQASVTMEESTKRGTREASLAEVFVEVMSPLTPQPSELENSRVMQNPNNPQDIENPLSRVYIEGEMPSMREIDEEVPLNPRVALAAMNEFLENIQQQWRDYGAYQTSARN</sequence>
<protein>
    <submittedName>
        <fullName evidence="2">Uncharacterized protein</fullName>
    </submittedName>
</protein>
<accession>A0A0C3PBA1</accession>
<name>A0A0C3PBA1_PISTI</name>
<evidence type="ECO:0000313" key="2">
    <source>
        <dbReference type="EMBL" id="KIO05231.1"/>
    </source>
</evidence>
<feature type="compositionally biased region" description="Low complexity" evidence="1">
    <location>
        <begin position="1"/>
        <end position="17"/>
    </location>
</feature>
<feature type="region of interest" description="Disordered" evidence="1">
    <location>
        <begin position="109"/>
        <end position="135"/>
    </location>
</feature>
<dbReference type="Proteomes" id="UP000054217">
    <property type="component" value="Unassembled WGS sequence"/>
</dbReference>
<proteinExistence type="predicted"/>
<dbReference type="AlphaFoldDB" id="A0A0C3PBA1"/>
<dbReference type="HOGENOM" id="CLU_1441585_0_0_1"/>
<evidence type="ECO:0000256" key="1">
    <source>
        <dbReference type="SAM" id="MobiDB-lite"/>
    </source>
</evidence>
<keyword evidence="3" id="KW-1185">Reference proteome</keyword>
<dbReference type="EMBL" id="KN831967">
    <property type="protein sequence ID" value="KIO05231.1"/>
    <property type="molecule type" value="Genomic_DNA"/>
</dbReference>
<feature type="region of interest" description="Disordered" evidence="1">
    <location>
        <begin position="1"/>
        <end position="76"/>
    </location>
</feature>